<evidence type="ECO:0000259" key="1">
    <source>
        <dbReference type="Pfam" id="PF01636"/>
    </source>
</evidence>
<dbReference type="InterPro" id="IPR002575">
    <property type="entry name" value="Aminoglycoside_PTrfase"/>
</dbReference>
<protein>
    <submittedName>
        <fullName evidence="2">Aminoglycoside phosphotransferase family protein</fullName>
    </submittedName>
</protein>
<dbReference type="InterPro" id="IPR011009">
    <property type="entry name" value="Kinase-like_dom_sf"/>
</dbReference>
<dbReference type="Proteomes" id="UP000672602">
    <property type="component" value="Unassembled WGS sequence"/>
</dbReference>
<reference evidence="2" key="1">
    <citation type="submission" date="2021-04" db="EMBL/GenBank/DDBJ databases">
        <authorList>
            <person name="Zhang D.-C."/>
        </authorList>
    </citation>
    <scope>NUCLEOTIDE SEQUENCE</scope>
    <source>
        <strain evidence="2">CGMCC 1.15697</strain>
    </source>
</reference>
<evidence type="ECO:0000313" key="2">
    <source>
        <dbReference type="EMBL" id="MBP5855614.1"/>
    </source>
</evidence>
<organism evidence="2 3">
    <name type="scientific">Marivibrio halodurans</name>
    <dbReference type="NCBI Taxonomy" id="2039722"/>
    <lineage>
        <taxon>Bacteria</taxon>
        <taxon>Pseudomonadati</taxon>
        <taxon>Pseudomonadota</taxon>
        <taxon>Alphaproteobacteria</taxon>
        <taxon>Rhodospirillales</taxon>
        <taxon>Rhodospirillaceae</taxon>
        <taxon>Marivibrio</taxon>
    </lineage>
</organism>
<feature type="domain" description="Aminoglycoside phosphotransferase" evidence="1">
    <location>
        <begin position="47"/>
        <end position="264"/>
    </location>
</feature>
<comment type="caution">
    <text evidence="2">The sequence shown here is derived from an EMBL/GenBank/DDBJ whole genome shotgun (WGS) entry which is preliminary data.</text>
</comment>
<keyword evidence="3" id="KW-1185">Reference proteome</keyword>
<dbReference type="Pfam" id="PF01636">
    <property type="entry name" value="APH"/>
    <property type="match status" value="1"/>
</dbReference>
<evidence type="ECO:0000313" key="3">
    <source>
        <dbReference type="Proteomes" id="UP000672602"/>
    </source>
</evidence>
<dbReference type="AlphaFoldDB" id="A0A8J7RYX6"/>
<proteinExistence type="predicted"/>
<dbReference type="EMBL" id="JAGMWN010000001">
    <property type="protein sequence ID" value="MBP5855614.1"/>
    <property type="molecule type" value="Genomic_DNA"/>
</dbReference>
<sequence>MGGDASRPAGVIPMTAAADFPVDDPALTDALASLCARAGQGAPTGLAALAGGKNNRVYRVETADKPLVLKSYFRHADDPRDRLGAEWRFLTYAWGRGVRCVPQPLSCDREAGIGLYEFVGGEKLAPGAITEDHIRQASDFICTLNDAPHERGALDDGSEACFSMSDHIRRIDARVDRLDMLDPDAPHIEAARSLIGNRLGPAWGRIKEALMEACARAGADPAAPLPEGEIVASPSDFGFHNALWSADRGLVFLDFEYAGWDDPAKLAGDFFNCPEIPTPSVYFDLFVEILVDRLALGNAARERMMAFRAAYSIKWACIVLNDFLLHHDARRRFAGQGERSARCAAQLEKAKLLIDRAVPG</sequence>
<name>A0A8J7RYX6_9PROT</name>
<accession>A0A8J7RYX6</accession>
<dbReference type="SUPFAM" id="SSF56112">
    <property type="entry name" value="Protein kinase-like (PK-like)"/>
    <property type="match status" value="1"/>
</dbReference>
<gene>
    <name evidence="2" type="ORF">KAJ83_01230</name>
</gene>
<dbReference type="RefSeq" id="WP_210680193.1">
    <property type="nucleotide sequence ID" value="NZ_JAGMWN010000001.1"/>
</dbReference>